<dbReference type="Proteomes" id="UP000238642">
    <property type="component" value="Unassembled WGS sequence"/>
</dbReference>
<dbReference type="EMBL" id="PVBS01000002">
    <property type="protein sequence ID" value="PRD54341.1"/>
    <property type="molecule type" value="Genomic_DNA"/>
</dbReference>
<evidence type="ECO:0000313" key="2">
    <source>
        <dbReference type="Proteomes" id="UP000238642"/>
    </source>
</evidence>
<protein>
    <submittedName>
        <fullName evidence="1">ABC transporter ATPase</fullName>
    </submittedName>
</protein>
<reference evidence="1 2" key="1">
    <citation type="submission" date="2018-02" db="EMBL/GenBank/DDBJ databases">
        <title>The draft genome of Sphingobacterium gobiense H7.</title>
        <authorList>
            <person name="Li L."/>
            <person name="Liu L."/>
            <person name="Zhang X."/>
            <person name="Wang T."/>
            <person name="Liang L."/>
        </authorList>
    </citation>
    <scope>NUCLEOTIDE SEQUENCE [LARGE SCALE GENOMIC DNA]</scope>
    <source>
        <strain evidence="1 2">ACCC 05757</strain>
    </source>
</reference>
<sequence length="154" mass="18259">MQRVWIYQSNRFFEAEEVQKIEQILEEFVQQWTAHGSQLAGSYEIRYSLFIILKVDEEKAMVTGCSIDKSVHLLKKIEQELGISLFDRLQLAYRRETNAPIQVVSQENFRELLATDEIDHDRVVVFNNMITSVQELDMKWEVPMKYSWHGKVFL</sequence>
<proteinExistence type="predicted"/>
<gene>
    <name evidence="1" type="ORF">C5749_12815</name>
</gene>
<keyword evidence="2" id="KW-1185">Reference proteome</keyword>
<dbReference type="RefSeq" id="WP_105726560.1">
    <property type="nucleotide sequence ID" value="NZ_PVBS01000002.1"/>
</dbReference>
<accession>A0A2S9JMJ4</accession>
<comment type="caution">
    <text evidence="1">The sequence shown here is derived from an EMBL/GenBank/DDBJ whole genome shotgun (WGS) entry which is preliminary data.</text>
</comment>
<dbReference type="OrthoDB" id="978691at2"/>
<evidence type="ECO:0000313" key="1">
    <source>
        <dbReference type="EMBL" id="PRD54341.1"/>
    </source>
</evidence>
<name>A0A2S9JMJ4_9SPHI</name>
<organism evidence="1 2">
    <name type="scientific">Sphingobacterium gobiense</name>
    <dbReference type="NCBI Taxonomy" id="1382456"/>
    <lineage>
        <taxon>Bacteria</taxon>
        <taxon>Pseudomonadati</taxon>
        <taxon>Bacteroidota</taxon>
        <taxon>Sphingobacteriia</taxon>
        <taxon>Sphingobacteriales</taxon>
        <taxon>Sphingobacteriaceae</taxon>
        <taxon>Sphingobacterium</taxon>
    </lineage>
</organism>
<dbReference type="AlphaFoldDB" id="A0A2S9JMJ4"/>